<evidence type="ECO:0000256" key="1">
    <source>
        <dbReference type="ARBA" id="ARBA00009320"/>
    </source>
</evidence>
<dbReference type="PANTHER" id="PTHR42743">
    <property type="entry name" value="AMINO-ACID AMINOTRANSFERASE"/>
    <property type="match status" value="1"/>
</dbReference>
<evidence type="ECO:0000313" key="3">
    <source>
        <dbReference type="EMBL" id="MBJ3763757.1"/>
    </source>
</evidence>
<keyword evidence="2" id="KW-0028">Amino-acid biosynthesis</keyword>
<comment type="similarity">
    <text evidence="1">Belongs to the class-IV pyridoxal-phosphate-dependent aminotransferase family.</text>
</comment>
<dbReference type="InterPro" id="IPR027417">
    <property type="entry name" value="P-loop_NTPase"/>
</dbReference>
<dbReference type="Proteomes" id="UP000642488">
    <property type="component" value="Unassembled WGS sequence"/>
</dbReference>
<keyword evidence="4" id="KW-1185">Reference proteome</keyword>
<reference evidence="3" key="1">
    <citation type="submission" date="2020-12" db="EMBL/GenBank/DDBJ databases">
        <title>Bacterial taxonomy.</title>
        <authorList>
            <person name="Pan X."/>
        </authorList>
    </citation>
    <scope>NUCLEOTIDE SEQUENCE</scope>
    <source>
        <strain evidence="3">KCTC 52957</strain>
    </source>
</reference>
<evidence type="ECO:0000313" key="4">
    <source>
        <dbReference type="Proteomes" id="UP000642488"/>
    </source>
</evidence>
<dbReference type="Pfam" id="PF19798">
    <property type="entry name" value="Sulfotransfer_5"/>
    <property type="match status" value="1"/>
</dbReference>
<dbReference type="SUPFAM" id="SSF52540">
    <property type="entry name" value="P-loop containing nucleoside triphosphate hydrolases"/>
    <property type="match status" value="1"/>
</dbReference>
<proteinExistence type="inferred from homology"/>
<dbReference type="GO" id="GO:0016787">
    <property type="term" value="F:hydrolase activity"/>
    <property type="evidence" value="ECO:0007669"/>
    <property type="project" value="UniProtKB-KW"/>
</dbReference>
<dbReference type="InterPro" id="IPR050571">
    <property type="entry name" value="Class-IV_PLP-Dep_Aminotrnsfr"/>
</dbReference>
<evidence type="ECO:0000256" key="2">
    <source>
        <dbReference type="ARBA" id="ARBA00023304"/>
    </source>
</evidence>
<keyword evidence="2" id="KW-0100">Branched-chain amino acid biosynthesis</keyword>
<keyword evidence="3" id="KW-0378">Hydrolase</keyword>
<dbReference type="GO" id="GO:0009082">
    <property type="term" value="P:branched-chain amino acid biosynthetic process"/>
    <property type="evidence" value="ECO:0007669"/>
    <property type="project" value="UniProtKB-KW"/>
</dbReference>
<organism evidence="3 4">
    <name type="scientific">Palleronia pontilimi</name>
    <dbReference type="NCBI Taxonomy" id="1964209"/>
    <lineage>
        <taxon>Bacteria</taxon>
        <taxon>Pseudomonadati</taxon>
        <taxon>Pseudomonadota</taxon>
        <taxon>Alphaproteobacteria</taxon>
        <taxon>Rhodobacterales</taxon>
        <taxon>Roseobacteraceae</taxon>
        <taxon>Palleronia</taxon>
    </lineage>
</organism>
<dbReference type="AlphaFoldDB" id="A0A934MAL3"/>
<accession>A0A934MAL3</accession>
<gene>
    <name evidence="3" type="ORF">ILP92_13450</name>
</gene>
<name>A0A934MAL3_9RHOB</name>
<protein>
    <submittedName>
        <fullName evidence="3">HAD family hydrolase</fullName>
    </submittedName>
</protein>
<dbReference type="PANTHER" id="PTHR42743:SF11">
    <property type="entry name" value="AMINODEOXYCHORISMATE LYASE"/>
    <property type="match status" value="1"/>
</dbReference>
<dbReference type="RefSeq" id="WP_198916933.1">
    <property type="nucleotide sequence ID" value="NZ_JAEKPD010000014.1"/>
</dbReference>
<comment type="caution">
    <text evidence="3">The sequence shown here is derived from an EMBL/GenBank/DDBJ whole genome shotgun (WGS) entry which is preliminary data.</text>
</comment>
<dbReference type="Gene3D" id="3.40.50.300">
    <property type="entry name" value="P-loop containing nucleotide triphosphate hydrolases"/>
    <property type="match status" value="1"/>
</dbReference>
<dbReference type="EMBL" id="JAEKPD010000014">
    <property type="protein sequence ID" value="MBJ3763757.1"/>
    <property type="molecule type" value="Genomic_DNA"/>
</dbReference>
<sequence>MRIIGWSGPRNLSTAMMYAFGARPDCRVSDEPFYAAFLAATGDDHPMRDAVLASQPTDPAAVARACAADSDRPLWYQKHMCHHMLPGFPLDWAAGARHLFLIRHPARVIASYAAKRALPCLDDLGYGRQAELHARFGGPVLDSVTIRADPRAALTAACEALGIGFDPAMLRWPPGGRAEDGVWAAHWYDAVHASTGFAAPEGDLPMLDGPHADLAARAMPFYDAMLARALPVG</sequence>